<dbReference type="SUPFAM" id="SSF46589">
    <property type="entry name" value="tRNA-binding arm"/>
    <property type="match status" value="1"/>
</dbReference>
<evidence type="ECO:0000256" key="12">
    <source>
        <dbReference type="HAMAP-Rule" id="MF_00176"/>
    </source>
</evidence>
<comment type="domain">
    <text evidence="12">Consists of two distinct domains, a catalytic core and a N-terminal extension that is involved in tRNA binding.</text>
</comment>
<dbReference type="GO" id="GO:0006434">
    <property type="term" value="P:seryl-tRNA aminoacylation"/>
    <property type="evidence" value="ECO:0007669"/>
    <property type="project" value="UniProtKB-UniRule"/>
</dbReference>
<evidence type="ECO:0000256" key="7">
    <source>
        <dbReference type="ARBA" id="ARBA00022840"/>
    </source>
</evidence>
<dbReference type="InterPro" id="IPR033729">
    <property type="entry name" value="SerRS_core"/>
</dbReference>
<comment type="caution">
    <text evidence="17">The sequence shown here is derived from an EMBL/GenBank/DDBJ whole genome shotgun (WGS) entry which is preliminary data.</text>
</comment>
<evidence type="ECO:0000256" key="8">
    <source>
        <dbReference type="ARBA" id="ARBA00022917"/>
    </source>
</evidence>
<evidence type="ECO:0000256" key="11">
    <source>
        <dbReference type="ARBA" id="ARBA00048823"/>
    </source>
</evidence>
<feature type="binding site" evidence="13">
    <location>
        <position position="231"/>
    </location>
    <ligand>
        <name>L-serine</name>
        <dbReference type="ChEBI" id="CHEBI:33384"/>
    </ligand>
</feature>
<feature type="binding site" evidence="12 14">
    <location>
        <begin position="349"/>
        <end position="352"/>
    </location>
    <ligand>
        <name>ATP</name>
        <dbReference type="ChEBI" id="CHEBI:30616"/>
    </ligand>
</feature>
<dbReference type="SUPFAM" id="SSF55681">
    <property type="entry name" value="Class II aaRS and biotin synthetases"/>
    <property type="match status" value="1"/>
</dbReference>
<evidence type="ECO:0000256" key="5">
    <source>
        <dbReference type="ARBA" id="ARBA00022598"/>
    </source>
</evidence>
<dbReference type="EC" id="6.1.1.11" evidence="12"/>
<dbReference type="PANTHER" id="PTHR43697">
    <property type="entry name" value="SERYL-TRNA SYNTHETASE"/>
    <property type="match status" value="1"/>
</dbReference>
<dbReference type="PROSITE" id="PS50862">
    <property type="entry name" value="AA_TRNA_LIGASE_II"/>
    <property type="match status" value="1"/>
</dbReference>
<dbReference type="GO" id="GO:0005524">
    <property type="term" value="F:ATP binding"/>
    <property type="evidence" value="ECO:0007669"/>
    <property type="project" value="UniProtKB-UniRule"/>
</dbReference>
<dbReference type="GO" id="GO:0016260">
    <property type="term" value="P:selenocysteine biosynthetic process"/>
    <property type="evidence" value="ECO:0007669"/>
    <property type="project" value="UniProtKB-UniRule"/>
</dbReference>
<feature type="domain" description="Aminoacyl-transfer RNA synthetases class-II family profile" evidence="16">
    <location>
        <begin position="139"/>
        <end position="410"/>
    </location>
</feature>
<feature type="binding site" evidence="12">
    <location>
        <begin position="231"/>
        <end position="233"/>
    </location>
    <ligand>
        <name>L-serine</name>
        <dbReference type="ChEBI" id="CHEBI:33384"/>
    </ligand>
</feature>
<dbReference type="InterPro" id="IPR015866">
    <property type="entry name" value="Ser-tRNA-synth_1_N"/>
</dbReference>
<keyword evidence="7 12" id="KW-0067">ATP-binding</keyword>
<dbReference type="GO" id="GO:0004828">
    <property type="term" value="F:serine-tRNA ligase activity"/>
    <property type="evidence" value="ECO:0007669"/>
    <property type="project" value="UniProtKB-UniRule"/>
</dbReference>
<evidence type="ECO:0000256" key="6">
    <source>
        <dbReference type="ARBA" id="ARBA00022741"/>
    </source>
</evidence>
<keyword evidence="4 12" id="KW-0963">Cytoplasm</keyword>
<sequence length="423" mass="48099">MLDPKFIRENIELVKKAIALKGEKADLGPFLELDTKRRTIVQEVELLKAQRNSVSEEIAKLKKEKSPRSDQKIVEMRQVGDKIKLLDDELRAVEEKLSEATLSLPNIPDPSVPEGKDESENVVDRVIGEERKYDFELKPHWELGQKLDIIDFERGVKVSGSRFYLLKGAGARLQRALITWMLDIHTKQHGYGEIYPPYLVNHACLIGTGQLPKFADNLYHDAEEDFWLIPTAEVPVTNMYREEILDASLLPINHVAYTACFRREKMSAGKDVRGIKRGHQFDKVELVKFVLPEKSNQELDKLVENACAIPELLGLRYRIVQLCTADLTFSSVKTYDVEVWAPGCGEWLEVSSCSSFGDFQARRANIKFRREPKAKPEFVHTLNGSGLALPRTMIAVMENYQNADGSITVPEVLRPYMGMDVIK</sequence>
<evidence type="ECO:0000256" key="3">
    <source>
        <dbReference type="ARBA" id="ARBA00010728"/>
    </source>
</evidence>
<evidence type="ECO:0000256" key="2">
    <source>
        <dbReference type="ARBA" id="ARBA00005045"/>
    </source>
</evidence>
<dbReference type="InterPro" id="IPR042103">
    <property type="entry name" value="SerRS_1_N_sf"/>
</dbReference>
<dbReference type="Pfam" id="PF02403">
    <property type="entry name" value="Seryl_tRNA_N"/>
    <property type="match status" value="1"/>
</dbReference>
<evidence type="ECO:0000256" key="14">
    <source>
        <dbReference type="PIRSR" id="PIRSR001529-2"/>
    </source>
</evidence>
<feature type="binding site" evidence="13">
    <location>
        <position position="262"/>
    </location>
    <ligand>
        <name>L-serine</name>
        <dbReference type="ChEBI" id="CHEBI:33384"/>
    </ligand>
</feature>
<dbReference type="Pfam" id="PF00587">
    <property type="entry name" value="tRNA-synt_2b"/>
    <property type="match status" value="1"/>
</dbReference>
<dbReference type="Proteomes" id="UP000736328">
    <property type="component" value="Unassembled WGS sequence"/>
</dbReference>
<dbReference type="InterPro" id="IPR045864">
    <property type="entry name" value="aa-tRNA-synth_II/BPL/LPL"/>
</dbReference>
<evidence type="ECO:0000256" key="9">
    <source>
        <dbReference type="ARBA" id="ARBA00023146"/>
    </source>
</evidence>
<dbReference type="Gene3D" id="1.10.287.40">
    <property type="entry name" value="Serine-tRNA synthetase, tRNA binding domain"/>
    <property type="match status" value="1"/>
</dbReference>
<comment type="subcellular location">
    <subcellularLocation>
        <location evidence="1 12">Cytoplasm</location>
    </subcellularLocation>
</comment>
<keyword evidence="15" id="KW-0175">Coiled coil</keyword>
<organism evidence="17 18">
    <name type="scientific">candidate division TA06 bacterium</name>
    <dbReference type="NCBI Taxonomy" id="2250710"/>
    <lineage>
        <taxon>Bacteria</taxon>
        <taxon>Bacteria division TA06</taxon>
    </lineage>
</organism>
<dbReference type="InterPro" id="IPR010978">
    <property type="entry name" value="tRNA-bd_arm"/>
</dbReference>
<dbReference type="InterPro" id="IPR002314">
    <property type="entry name" value="aa-tRNA-synt_IIb"/>
</dbReference>
<gene>
    <name evidence="12 17" type="primary">serS</name>
    <name evidence="17" type="ORF">HY768_03380</name>
</gene>
<dbReference type="PRINTS" id="PR00981">
    <property type="entry name" value="TRNASYNTHSER"/>
</dbReference>
<comment type="catalytic activity">
    <reaction evidence="10 12">
        <text>tRNA(Sec) + L-serine + ATP = L-seryl-tRNA(Sec) + AMP + diphosphate + H(+)</text>
        <dbReference type="Rhea" id="RHEA:42580"/>
        <dbReference type="Rhea" id="RHEA-COMP:9742"/>
        <dbReference type="Rhea" id="RHEA-COMP:10128"/>
        <dbReference type="ChEBI" id="CHEBI:15378"/>
        <dbReference type="ChEBI" id="CHEBI:30616"/>
        <dbReference type="ChEBI" id="CHEBI:33019"/>
        <dbReference type="ChEBI" id="CHEBI:33384"/>
        <dbReference type="ChEBI" id="CHEBI:78442"/>
        <dbReference type="ChEBI" id="CHEBI:78533"/>
        <dbReference type="ChEBI" id="CHEBI:456215"/>
        <dbReference type="EC" id="6.1.1.11"/>
    </reaction>
</comment>
<dbReference type="Gene3D" id="3.30.930.10">
    <property type="entry name" value="Bira Bifunctional Protein, Domain 2"/>
    <property type="match status" value="1"/>
</dbReference>
<comment type="caution">
    <text evidence="12">Lacks conserved residue(s) required for the propagation of feature annotation.</text>
</comment>
<dbReference type="PANTHER" id="PTHR43697:SF1">
    <property type="entry name" value="SERINE--TRNA LIGASE"/>
    <property type="match status" value="1"/>
</dbReference>
<evidence type="ECO:0000313" key="17">
    <source>
        <dbReference type="EMBL" id="MBI4726261.1"/>
    </source>
</evidence>
<dbReference type="NCBIfam" id="TIGR00414">
    <property type="entry name" value="serS"/>
    <property type="match status" value="1"/>
</dbReference>
<feature type="binding site" evidence="12 14">
    <location>
        <begin position="262"/>
        <end position="264"/>
    </location>
    <ligand>
        <name>ATP</name>
        <dbReference type="ChEBI" id="CHEBI:30616"/>
    </ligand>
</feature>
<comment type="pathway">
    <text evidence="2 12">Aminoacyl-tRNA biosynthesis; selenocysteinyl-tRNA(Sec) biosynthesis; L-seryl-tRNA(Sec) from L-serine and tRNA(Sec): step 1/1.</text>
</comment>
<feature type="coiled-coil region" evidence="15">
    <location>
        <begin position="44"/>
        <end position="103"/>
    </location>
</feature>
<evidence type="ECO:0000256" key="13">
    <source>
        <dbReference type="PIRSR" id="PIRSR001529-1"/>
    </source>
</evidence>
<feature type="binding site" evidence="12">
    <location>
        <position position="385"/>
    </location>
    <ligand>
        <name>L-serine</name>
        <dbReference type="ChEBI" id="CHEBI:33384"/>
    </ligand>
</feature>
<name>A0A933MKD7_UNCT6</name>
<dbReference type="GO" id="GO:0005737">
    <property type="term" value="C:cytoplasm"/>
    <property type="evidence" value="ECO:0007669"/>
    <property type="project" value="UniProtKB-SubCell"/>
</dbReference>
<comment type="subunit">
    <text evidence="12">Homodimer. The tRNA molecule binds across the dimer.</text>
</comment>
<keyword evidence="8 12" id="KW-0648">Protein biosynthesis</keyword>
<keyword evidence="5 12" id="KW-0436">Ligase</keyword>
<evidence type="ECO:0000256" key="10">
    <source>
        <dbReference type="ARBA" id="ARBA00047929"/>
    </source>
</evidence>
<keyword evidence="6 12" id="KW-0547">Nucleotide-binding</keyword>
<dbReference type="EMBL" id="JACQXR010000039">
    <property type="protein sequence ID" value="MBI4726261.1"/>
    <property type="molecule type" value="Genomic_DNA"/>
</dbReference>
<evidence type="ECO:0000256" key="1">
    <source>
        <dbReference type="ARBA" id="ARBA00004496"/>
    </source>
</evidence>
<reference evidence="17" key="1">
    <citation type="submission" date="2020-07" db="EMBL/GenBank/DDBJ databases">
        <title>Huge and variable diversity of episymbiotic CPR bacteria and DPANN archaea in groundwater ecosystems.</title>
        <authorList>
            <person name="He C.Y."/>
            <person name="Keren R."/>
            <person name="Whittaker M."/>
            <person name="Farag I.F."/>
            <person name="Doudna J."/>
            <person name="Cate J.H.D."/>
            <person name="Banfield J.F."/>
        </authorList>
    </citation>
    <scope>NUCLEOTIDE SEQUENCE</scope>
    <source>
        <strain evidence="17">NC_groundwater_1520_Pr4_B-0.1um_53_5</strain>
    </source>
</reference>
<feature type="binding site" evidence="13">
    <location>
        <position position="383"/>
    </location>
    <ligand>
        <name>L-serine</name>
        <dbReference type="ChEBI" id="CHEBI:33384"/>
    </ligand>
</feature>
<comment type="catalytic activity">
    <reaction evidence="11 12">
        <text>tRNA(Ser) + L-serine + ATP = L-seryl-tRNA(Ser) + AMP + diphosphate + H(+)</text>
        <dbReference type="Rhea" id="RHEA:12292"/>
        <dbReference type="Rhea" id="RHEA-COMP:9669"/>
        <dbReference type="Rhea" id="RHEA-COMP:9703"/>
        <dbReference type="ChEBI" id="CHEBI:15378"/>
        <dbReference type="ChEBI" id="CHEBI:30616"/>
        <dbReference type="ChEBI" id="CHEBI:33019"/>
        <dbReference type="ChEBI" id="CHEBI:33384"/>
        <dbReference type="ChEBI" id="CHEBI:78442"/>
        <dbReference type="ChEBI" id="CHEBI:78533"/>
        <dbReference type="ChEBI" id="CHEBI:456215"/>
        <dbReference type="EC" id="6.1.1.11"/>
    </reaction>
</comment>
<comment type="similarity">
    <text evidence="3 12">Belongs to the class-II aminoacyl-tRNA synthetase family. Type-1 seryl-tRNA synthetase subfamily.</text>
</comment>
<proteinExistence type="inferred from homology"/>
<comment type="function">
    <text evidence="12">Catalyzes the attachment of serine to tRNA(Ser). Is also able to aminoacylate tRNA(Sec) with serine, to form the misacylated tRNA L-seryl-tRNA(Sec), which will be further converted into selenocysteinyl-tRNA(Sec).</text>
</comment>
<dbReference type="AlphaFoldDB" id="A0A933MKD7"/>
<accession>A0A933MKD7</accession>
<dbReference type="InterPro" id="IPR006195">
    <property type="entry name" value="aa-tRNA-synth_II"/>
</dbReference>
<evidence type="ECO:0000313" key="18">
    <source>
        <dbReference type="Proteomes" id="UP000736328"/>
    </source>
</evidence>
<evidence type="ECO:0000256" key="4">
    <source>
        <dbReference type="ARBA" id="ARBA00022490"/>
    </source>
</evidence>
<protein>
    <recommendedName>
        <fullName evidence="12">Serine--tRNA ligase</fullName>
        <ecNumber evidence="12">6.1.1.11</ecNumber>
    </recommendedName>
    <alternativeName>
        <fullName evidence="12">Seryl-tRNA synthetase</fullName>
        <shortName evidence="12">SerRS</shortName>
    </alternativeName>
    <alternativeName>
        <fullName evidence="12">Seryl-tRNA(Ser/Sec) synthetase</fullName>
    </alternativeName>
</protein>
<evidence type="ECO:0000259" key="16">
    <source>
        <dbReference type="PROSITE" id="PS50862"/>
    </source>
</evidence>
<dbReference type="CDD" id="cd00770">
    <property type="entry name" value="SerRS_core"/>
    <property type="match status" value="1"/>
</dbReference>
<feature type="binding site" evidence="12 13">
    <location>
        <position position="285"/>
    </location>
    <ligand>
        <name>L-serine</name>
        <dbReference type="ChEBI" id="CHEBI:33384"/>
    </ligand>
</feature>
<dbReference type="HAMAP" id="MF_00176">
    <property type="entry name" value="Ser_tRNA_synth_type1"/>
    <property type="match status" value="1"/>
</dbReference>
<keyword evidence="9 12" id="KW-0030">Aminoacyl-tRNA synthetase</keyword>
<dbReference type="InterPro" id="IPR002317">
    <property type="entry name" value="Ser-tRNA-ligase_type_1"/>
</dbReference>
<dbReference type="PIRSF" id="PIRSF001529">
    <property type="entry name" value="Ser-tRNA-synth_IIa"/>
    <property type="match status" value="1"/>
</dbReference>
<evidence type="ECO:0000256" key="15">
    <source>
        <dbReference type="SAM" id="Coils"/>
    </source>
</evidence>